<name>A0A1G1VRQ5_9BACT</name>
<keyword evidence="6" id="KW-0479">Metal-binding</keyword>
<evidence type="ECO:0000256" key="8">
    <source>
        <dbReference type="ARBA" id="ARBA00022840"/>
    </source>
</evidence>
<evidence type="ECO:0000256" key="1">
    <source>
        <dbReference type="ARBA" id="ARBA00004496"/>
    </source>
</evidence>
<dbReference type="InterPro" id="IPR006976">
    <property type="entry name" value="VanZ-like"/>
</dbReference>
<comment type="subcellular location">
    <subcellularLocation>
        <location evidence="1">Cytoplasm</location>
    </subcellularLocation>
</comment>
<dbReference type="Gene3D" id="3.40.50.300">
    <property type="entry name" value="P-loop containing nucleotide triphosphate hydrolases"/>
    <property type="match status" value="1"/>
</dbReference>
<keyword evidence="12" id="KW-0808">Transferase</keyword>
<organism evidence="12 13">
    <name type="scientific">Candidatus Chisholmbacteria bacterium RIFCSPHIGHO2_01_FULL_48_12</name>
    <dbReference type="NCBI Taxonomy" id="1797589"/>
    <lineage>
        <taxon>Bacteria</taxon>
        <taxon>Candidatus Chisholmiibacteriota</taxon>
    </lineage>
</organism>
<dbReference type="Pfam" id="PF04892">
    <property type="entry name" value="VanZ"/>
    <property type="match status" value="1"/>
</dbReference>
<dbReference type="SUPFAM" id="SSF52540">
    <property type="entry name" value="P-loop containing nucleoside triphosphate hydrolases"/>
    <property type="match status" value="1"/>
</dbReference>
<evidence type="ECO:0000256" key="5">
    <source>
        <dbReference type="ARBA" id="ARBA00022694"/>
    </source>
</evidence>
<accession>A0A1G1VRQ5</accession>
<evidence type="ECO:0000256" key="9">
    <source>
        <dbReference type="ARBA" id="ARBA00022842"/>
    </source>
</evidence>
<dbReference type="Pfam" id="PF02367">
    <property type="entry name" value="TsaE"/>
    <property type="match status" value="1"/>
</dbReference>
<dbReference type="PANTHER" id="PTHR33540">
    <property type="entry name" value="TRNA THREONYLCARBAMOYLADENOSINE BIOSYNTHESIS PROTEIN TSAE"/>
    <property type="match status" value="1"/>
</dbReference>
<dbReference type="GO" id="GO:0002949">
    <property type="term" value="P:tRNA threonylcarbamoyladenosine modification"/>
    <property type="evidence" value="ECO:0007669"/>
    <property type="project" value="InterPro"/>
</dbReference>
<evidence type="ECO:0000256" key="6">
    <source>
        <dbReference type="ARBA" id="ARBA00022723"/>
    </source>
</evidence>
<dbReference type="AlphaFoldDB" id="A0A1G1VRQ5"/>
<dbReference type="GO" id="GO:0016740">
    <property type="term" value="F:transferase activity"/>
    <property type="evidence" value="ECO:0007669"/>
    <property type="project" value="UniProtKB-KW"/>
</dbReference>
<feature type="domain" description="VanZ-like" evidence="11">
    <location>
        <begin position="17"/>
        <end position="88"/>
    </location>
</feature>
<sequence length="237" mass="26925">MSAIPTLPKVGFLWWDFVAKKSAHMLEYGILMYLLIRARLPWHKALVYGVIYAISDEIHQSFVTGRSAKLTDVGFDTVGMLAAVQLIKARWRQIRITRSAKQTQNLAAVILAMAAANQVNVVGVKGEMGAGKTTLIQGMGRELGINRNLPSPTFILVRSYELNPVPWKNLYHVDLYRLKTVDEIRSIDLAELWQDQKNLVIIEWADRAEARLPRKRVEVTIKIKSETSRKLELKLCD</sequence>
<keyword evidence="9" id="KW-0460">Magnesium</keyword>
<gene>
    <name evidence="12" type="ORF">A2784_04040</name>
</gene>
<dbReference type="EMBL" id="MHCH01000009">
    <property type="protein sequence ID" value="OGY18076.1"/>
    <property type="molecule type" value="Genomic_DNA"/>
</dbReference>
<dbReference type="STRING" id="1797589.A2784_04040"/>
<protein>
    <recommendedName>
        <fullName evidence="3">tRNA threonylcarbamoyladenosine biosynthesis protein TsaE</fullName>
    </recommendedName>
    <alternativeName>
        <fullName evidence="10">t(6)A37 threonylcarbamoyladenosine biosynthesis protein TsaE</fullName>
    </alternativeName>
</protein>
<dbReference type="InterPro" id="IPR027417">
    <property type="entry name" value="P-loop_NTPase"/>
</dbReference>
<dbReference type="GO" id="GO:0005737">
    <property type="term" value="C:cytoplasm"/>
    <property type="evidence" value="ECO:0007669"/>
    <property type="project" value="UniProtKB-SubCell"/>
</dbReference>
<proteinExistence type="inferred from homology"/>
<evidence type="ECO:0000256" key="7">
    <source>
        <dbReference type="ARBA" id="ARBA00022741"/>
    </source>
</evidence>
<dbReference type="NCBIfam" id="TIGR00150">
    <property type="entry name" value="T6A_YjeE"/>
    <property type="match status" value="1"/>
</dbReference>
<reference evidence="12 13" key="1">
    <citation type="journal article" date="2016" name="Nat. Commun.">
        <title>Thousands of microbial genomes shed light on interconnected biogeochemical processes in an aquifer system.</title>
        <authorList>
            <person name="Anantharaman K."/>
            <person name="Brown C.T."/>
            <person name="Hug L.A."/>
            <person name="Sharon I."/>
            <person name="Castelle C.J."/>
            <person name="Probst A.J."/>
            <person name="Thomas B.C."/>
            <person name="Singh A."/>
            <person name="Wilkins M.J."/>
            <person name="Karaoz U."/>
            <person name="Brodie E.L."/>
            <person name="Williams K.H."/>
            <person name="Hubbard S.S."/>
            <person name="Banfield J.F."/>
        </authorList>
    </citation>
    <scope>NUCLEOTIDE SEQUENCE [LARGE SCALE GENOMIC DNA]</scope>
</reference>
<keyword evidence="5" id="KW-0819">tRNA processing</keyword>
<evidence type="ECO:0000313" key="12">
    <source>
        <dbReference type="EMBL" id="OGY18076.1"/>
    </source>
</evidence>
<comment type="caution">
    <text evidence="12">The sequence shown here is derived from an EMBL/GenBank/DDBJ whole genome shotgun (WGS) entry which is preliminary data.</text>
</comment>
<evidence type="ECO:0000256" key="10">
    <source>
        <dbReference type="ARBA" id="ARBA00032441"/>
    </source>
</evidence>
<keyword evidence="8" id="KW-0067">ATP-binding</keyword>
<keyword evidence="4" id="KW-0963">Cytoplasm</keyword>
<evidence type="ECO:0000256" key="4">
    <source>
        <dbReference type="ARBA" id="ARBA00022490"/>
    </source>
</evidence>
<dbReference type="Proteomes" id="UP000177324">
    <property type="component" value="Unassembled WGS sequence"/>
</dbReference>
<dbReference type="NCBIfam" id="NF037970">
    <property type="entry name" value="vanZ_1"/>
    <property type="match status" value="1"/>
</dbReference>
<dbReference type="InterPro" id="IPR003442">
    <property type="entry name" value="T6A_TsaE"/>
</dbReference>
<dbReference type="GO" id="GO:0046872">
    <property type="term" value="F:metal ion binding"/>
    <property type="evidence" value="ECO:0007669"/>
    <property type="project" value="UniProtKB-KW"/>
</dbReference>
<keyword evidence="7" id="KW-0547">Nucleotide-binding</keyword>
<evidence type="ECO:0000313" key="13">
    <source>
        <dbReference type="Proteomes" id="UP000177324"/>
    </source>
</evidence>
<evidence type="ECO:0000259" key="11">
    <source>
        <dbReference type="Pfam" id="PF04892"/>
    </source>
</evidence>
<comment type="similarity">
    <text evidence="2">Belongs to the TsaE family.</text>
</comment>
<evidence type="ECO:0000256" key="3">
    <source>
        <dbReference type="ARBA" id="ARBA00019010"/>
    </source>
</evidence>
<dbReference type="GO" id="GO:0005524">
    <property type="term" value="F:ATP binding"/>
    <property type="evidence" value="ECO:0007669"/>
    <property type="project" value="UniProtKB-KW"/>
</dbReference>
<evidence type="ECO:0000256" key="2">
    <source>
        <dbReference type="ARBA" id="ARBA00007599"/>
    </source>
</evidence>
<dbReference type="PANTHER" id="PTHR33540:SF2">
    <property type="entry name" value="TRNA THREONYLCARBAMOYLADENOSINE BIOSYNTHESIS PROTEIN TSAE"/>
    <property type="match status" value="1"/>
</dbReference>